<evidence type="ECO:0000256" key="1">
    <source>
        <dbReference type="SAM" id="SignalP"/>
    </source>
</evidence>
<dbReference type="AlphaFoldDB" id="A0A1I1E314"/>
<sequence length="235" mass="27097">MKYSPLLLLLFCFITRAQETNPAYADSIPTVIDSSYREDQFYFGLSFNFITDQPGFIDQNGFSAGLSGGFIRDIPFNKDRNFGMGVGLGLAFDSFGQNLFIGENENGETVFRNLSQDNIDYDTNRFHTFLVEAPIQVRWRTSTFSSYKFWRIYAGLKLGYIYHFRSVFKQDGNVVKQSDVPELNRFRLGTSFTFGYSTFNFQIYYGLNSFFENTNVDGETLELSTIRVGLMFYIL</sequence>
<keyword evidence="4" id="KW-1185">Reference proteome</keyword>
<evidence type="ECO:0000313" key="4">
    <source>
        <dbReference type="Proteomes" id="UP000199438"/>
    </source>
</evidence>
<keyword evidence="1" id="KW-0732">Signal</keyword>
<dbReference type="RefSeq" id="WP_092540028.1">
    <property type="nucleotide sequence ID" value="NZ_FOKV01000001.1"/>
</dbReference>
<evidence type="ECO:0000313" key="3">
    <source>
        <dbReference type="EMBL" id="SFB81615.1"/>
    </source>
</evidence>
<feature type="signal peptide" evidence="1">
    <location>
        <begin position="1"/>
        <end position="17"/>
    </location>
</feature>
<gene>
    <name evidence="3" type="ORF">SAMN04487907_101759</name>
</gene>
<feature type="chain" id="PRO_5011795656" evidence="1">
    <location>
        <begin position="18"/>
        <end position="235"/>
    </location>
</feature>
<name>A0A1I1E314_9FLAO</name>
<organism evidence="3 4">
    <name type="scientific">Zunongwangia mangrovi</name>
    <dbReference type="NCBI Taxonomy" id="1334022"/>
    <lineage>
        <taxon>Bacteria</taxon>
        <taxon>Pseudomonadati</taxon>
        <taxon>Bacteroidota</taxon>
        <taxon>Flavobacteriia</taxon>
        <taxon>Flavobacteriales</taxon>
        <taxon>Flavobacteriaceae</taxon>
        <taxon>Zunongwangia</taxon>
    </lineage>
</organism>
<dbReference type="OrthoDB" id="959017at2"/>
<dbReference type="Pfam" id="PF13568">
    <property type="entry name" value="OMP_b-brl_2"/>
    <property type="match status" value="1"/>
</dbReference>
<evidence type="ECO:0000259" key="2">
    <source>
        <dbReference type="Pfam" id="PF13568"/>
    </source>
</evidence>
<dbReference type="Proteomes" id="UP000199438">
    <property type="component" value="Unassembled WGS sequence"/>
</dbReference>
<dbReference type="InterPro" id="IPR025665">
    <property type="entry name" value="Beta-barrel_OMP_2"/>
</dbReference>
<protein>
    <submittedName>
        <fullName evidence="3">Outer membrane protein beta-barrel domain-containing protein</fullName>
    </submittedName>
</protein>
<dbReference type="EMBL" id="FOKV01000001">
    <property type="protein sequence ID" value="SFB81615.1"/>
    <property type="molecule type" value="Genomic_DNA"/>
</dbReference>
<dbReference type="STRING" id="1334022.SAMN04487907_101759"/>
<proteinExistence type="predicted"/>
<feature type="domain" description="Outer membrane protein beta-barrel" evidence="2">
    <location>
        <begin position="29"/>
        <end position="212"/>
    </location>
</feature>
<accession>A0A1I1E314</accession>
<reference evidence="4" key="1">
    <citation type="submission" date="2016-10" db="EMBL/GenBank/DDBJ databases">
        <authorList>
            <person name="Varghese N."/>
            <person name="Submissions S."/>
        </authorList>
    </citation>
    <scope>NUCLEOTIDE SEQUENCE [LARGE SCALE GENOMIC DNA]</scope>
    <source>
        <strain evidence="4">DSM 24499</strain>
    </source>
</reference>